<gene>
    <name evidence="2" type="ORF">CJP73_03845</name>
</gene>
<dbReference type="PANTHER" id="PTHR33383:SF1">
    <property type="entry name" value="MEMBRANE PROTEIN INSERTION EFFICIENCY FACTOR-RELATED"/>
    <property type="match status" value="1"/>
</dbReference>
<evidence type="ECO:0000313" key="3">
    <source>
        <dbReference type="Proteomes" id="UP000266206"/>
    </source>
</evidence>
<organism evidence="2 3">
    <name type="scientific">Neopusillimonas maritima</name>
    <dbReference type="NCBI Taxonomy" id="2026239"/>
    <lineage>
        <taxon>Bacteria</taxon>
        <taxon>Pseudomonadati</taxon>
        <taxon>Pseudomonadota</taxon>
        <taxon>Betaproteobacteria</taxon>
        <taxon>Burkholderiales</taxon>
        <taxon>Alcaligenaceae</taxon>
        <taxon>Neopusillimonas</taxon>
    </lineage>
</organism>
<dbReference type="OrthoDB" id="9801753at2"/>
<comment type="subcellular location">
    <subcellularLocation>
        <location evidence="1">Cell membrane</location>
        <topology evidence="1">Peripheral membrane protein</topology>
        <orientation evidence="1">Cytoplasmic side</orientation>
    </subcellularLocation>
</comment>
<evidence type="ECO:0000256" key="1">
    <source>
        <dbReference type="HAMAP-Rule" id="MF_00386"/>
    </source>
</evidence>
<dbReference type="GO" id="GO:0005886">
    <property type="term" value="C:plasma membrane"/>
    <property type="evidence" value="ECO:0007669"/>
    <property type="project" value="UniProtKB-SubCell"/>
</dbReference>
<comment type="function">
    <text evidence="1">Could be involved in insertion of integral membrane proteins into the membrane.</text>
</comment>
<accession>A0A3A1Z1E5</accession>
<dbReference type="RefSeq" id="WP_119515494.1">
    <property type="nucleotide sequence ID" value="NZ_NQYH01000001.1"/>
</dbReference>
<dbReference type="PANTHER" id="PTHR33383">
    <property type="entry name" value="MEMBRANE PROTEIN INSERTION EFFICIENCY FACTOR-RELATED"/>
    <property type="match status" value="1"/>
</dbReference>
<evidence type="ECO:0000313" key="2">
    <source>
        <dbReference type="EMBL" id="RIY42564.1"/>
    </source>
</evidence>
<reference evidence="2 3" key="1">
    <citation type="submission" date="2017-08" db="EMBL/GenBank/DDBJ databases">
        <title>Pusillimonas indicus sp. nov., a member of the family Alcaligenaceae isolated from surface seawater.</title>
        <authorList>
            <person name="Li J."/>
        </authorList>
    </citation>
    <scope>NUCLEOTIDE SEQUENCE [LARGE SCALE GENOMIC DNA]</scope>
    <source>
        <strain evidence="2 3">L52-1-41</strain>
    </source>
</reference>
<comment type="similarity">
    <text evidence="1">Belongs to the UPF0161 family.</text>
</comment>
<name>A0A3A1Z1E5_9BURK</name>
<sequence>MLKKLFIAPIRFYRYFLSPWFGNSCRFTPTCSAYAIEAIEKHGPIKGWGLALYRIGRCNPWCKGGHDPVPNSNHQH</sequence>
<keyword evidence="1" id="KW-1003">Cell membrane</keyword>
<dbReference type="HAMAP" id="MF_00386">
    <property type="entry name" value="UPF0161_YidD"/>
    <property type="match status" value="1"/>
</dbReference>
<keyword evidence="1" id="KW-0472">Membrane</keyword>
<dbReference type="EMBL" id="NQYH01000001">
    <property type="protein sequence ID" value="RIY42564.1"/>
    <property type="molecule type" value="Genomic_DNA"/>
</dbReference>
<dbReference type="Proteomes" id="UP000266206">
    <property type="component" value="Unassembled WGS sequence"/>
</dbReference>
<protein>
    <recommendedName>
        <fullName evidence="1">Putative membrane protein insertion efficiency factor</fullName>
    </recommendedName>
</protein>
<dbReference type="AlphaFoldDB" id="A0A3A1Z1E5"/>
<dbReference type="Pfam" id="PF01809">
    <property type="entry name" value="YidD"/>
    <property type="match status" value="1"/>
</dbReference>
<dbReference type="NCBIfam" id="TIGR00278">
    <property type="entry name" value="membrane protein insertion efficiency factor YidD"/>
    <property type="match status" value="1"/>
</dbReference>
<comment type="caution">
    <text evidence="2">The sequence shown here is derived from an EMBL/GenBank/DDBJ whole genome shotgun (WGS) entry which is preliminary data.</text>
</comment>
<dbReference type="SMART" id="SM01234">
    <property type="entry name" value="Haemolytic"/>
    <property type="match status" value="1"/>
</dbReference>
<proteinExistence type="inferred from homology"/>
<dbReference type="InterPro" id="IPR002696">
    <property type="entry name" value="Membr_insert_effic_factor_YidD"/>
</dbReference>